<reference evidence="2 3" key="1">
    <citation type="submission" date="2018-01" db="EMBL/GenBank/DDBJ databases">
        <title>Multi-drug resistant Enterobacter species isolated from the International Space Station and comparative genomic analyses with human pathogenic strains.</title>
        <authorList>
            <person name="Singh N.K."/>
            <person name="Bezdan D."/>
            <person name="McIntyre A."/>
            <person name="Sielaff A.C."/>
            <person name="Wheeler K."/>
            <person name="Mason C."/>
            <person name="Venkateswaran K."/>
        </authorList>
    </citation>
    <scope>NUCLEOTIDE SEQUENCE [LARGE SCALE GENOMIC DNA]</scope>
    <source>
        <strain evidence="2 3">IF2SW-P2</strain>
    </source>
</reference>
<dbReference type="EMBL" id="POUR01000001">
    <property type="protein sequence ID" value="PNF70553.1"/>
    <property type="molecule type" value="Genomic_DNA"/>
</dbReference>
<name>A0ABX4VTB5_9ENTR</name>
<comment type="caution">
    <text evidence="2">The sequence shown here is derived from an EMBL/GenBank/DDBJ whole genome shotgun (WGS) entry which is preliminary data.</text>
</comment>
<evidence type="ECO:0000256" key="1">
    <source>
        <dbReference type="SAM" id="MobiDB-lite"/>
    </source>
</evidence>
<feature type="region of interest" description="Disordered" evidence="1">
    <location>
        <begin position="1"/>
        <end position="45"/>
    </location>
</feature>
<proteinExistence type="predicted"/>
<sequence>MTAPTKEITMKHTTEAELGQNITSRKPLCHAEQNSTRRRQPSEEDRAFIRAMNDFVEKHGTITDDEFFRVL</sequence>
<keyword evidence="3" id="KW-1185">Reference proteome</keyword>
<protein>
    <submittedName>
        <fullName evidence="2">Uncharacterized protein</fullName>
    </submittedName>
</protein>
<dbReference type="Proteomes" id="UP000236063">
    <property type="component" value="Unassembled WGS sequence"/>
</dbReference>
<evidence type="ECO:0000313" key="3">
    <source>
        <dbReference type="Proteomes" id="UP000236063"/>
    </source>
</evidence>
<accession>A0ABX4VTB5</accession>
<organism evidence="2 3">
    <name type="scientific">Enterobacter bugandensis</name>
    <dbReference type="NCBI Taxonomy" id="881260"/>
    <lineage>
        <taxon>Bacteria</taxon>
        <taxon>Pseudomonadati</taxon>
        <taxon>Pseudomonadota</taxon>
        <taxon>Gammaproteobacteria</taxon>
        <taxon>Enterobacterales</taxon>
        <taxon>Enterobacteriaceae</taxon>
        <taxon>Enterobacter</taxon>
    </lineage>
</organism>
<gene>
    <name evidence="2" type="ORF">C1167_22455</name>
</gene>
<evidence type="ECO:0000313" key="2">
    <source>
        <dbReference type="EMBL" id="PNF70553.1"/>
    </source>
</evidence>